<evidence type="ECO:0000313" key="2">
    <source>
        <dbReference type="Proteomes" id="UP000008206"/>
    </source>
</evidence>
<reference evidence="2" key="1">
    <citation type="journal article" date="2011" name="MBio">
        <title>Novel metabolic attributes of the genus Cyanothece, comprising a group of unicellular nitrogen-fixing Cyanobacteria.</title>
        <authorList>
            <person name="Bandyopadhyay A."/>
            <person name="Elvitigala T."/>
            <person name="Welsh E."/>
            <person name="Stockel J."/>
            <person name="Liberton M."/>
            <person name="Min H."/>
            <person name="Sherman L.A."/>
            <person name="Pakrasi H.B."/>
        </authorList>
    </citation>
    <scope>NUCLEOTIDE SEQUENCE [LARGE SCALE GENOMIC DNA]</scope>
    <source>
        <strain evidence="2">PCC 7822</strain>
    </source>
</reference>
<evidence type="ECO:0000313" key="1">
    <source>
        <dbReference type="EMBL" id="ADN15780.1"/>
    </source>
</evidence>
<dbReference type="AlphaFoldDB" id="E0UJ77"/>
<dbReference type="HOGENOM" id="CLU_1793284_0_0_3"/>
<proteinExistence type="predicted"/>
<sequence>MVVSKNWVYQRKFLQLTYNKEVNEYFRDIDDEELDTLNQPRKIAKRACLILPSDTQNMALIKMNTFWYVVQRIQDKPAVMGMTKGEYDQQFKYRPEIHFYFRQDPEAVPDGYAAEEFVETLCDNEVDIDPYLDIIDRNLELFGI</sequence>
<gene>
    <name evidence="1" type="ordered locus">Cyan7822_3848</name>
</gene>
<dbReference type="EMBL" id="CP002198">
    <property type="protein sequence ID" value="ADN15780.1"/>
    <property type="molecule type" value="Genomic_DNA"/>
</dbReference>
<dbReference type="KEGG" id="cyj:Cyan7822_3848"/>
<dbReference type="Proteomes" id="UP000008206">
    <property type="component" value="Chromosome"/>
</dbReference>
<dbReference type="OrthoDB" id="582963at2"/>
<keyword evidence="2" id="KW-1185">Reference proteome</keyword>
<name>E0UJ77_GLOV7</name>
<accession>E0UJ77</accession>
<organism evidence="1 2">
    <name type="scientific">Gloeothece verrucosa (strain PCC 7822)</name>
    <name type="common">Cyanothece sp. (strain PCC 7822)</name>
    <dbReference type="NCBI Taxonomy" id="497965"/>
    <lineage>
        <taxon>Bacteria</taxon>
        <taxon>Bacillati</taxon>
        <taxon>Cyanobacteriota</taxon>
        <taxon>Cyanophyceae</taxon>
        <taxon>Oscillatoriophycideae</taxon>
        <taxon>Chroococcales</taxon>
        <taxon>Aphanothecaceae</taxon>
        <taxon>Gloeothece</taxon>
        <taxon>Gloeothece verrucosa</taxon>
    </lineage>
</organism>
<dbReference type="STRING" id="497965.Cyan7822_3848"/>
<protein>
    <submittedName>
        <fullName evidence="1">Uncharacterized protein</fullName>
    </submittedName>
</protein>
<dbReference type="RefSeq" id="WP_013323848.1">
    <property type="nucleotide sequence ID" value="NC_014501.1"/>
</dbReference>